<dbReference type="CDD" id="cd00093">
    <property type="entry name" value="HTH_XRE"/>
    <property type="match status" value="1"/>
</dbReference>
<dbReference type="GO" id="GO:0003700">
    <property type="term" value="F:DNA-binding transcription factor activity"/>
    <property type="evidence" value="ECO:0007669"/>
    <property type="project" value="TreeGrafter"/>
</dbReference>
<evidence type="ECO:0000256" key="1">
    <source>
        <dbReference type="ARBA" id="ARBA00023015"/>
    </source>
</evidence>
<dbReference type="AlphaFoldDB" id="A0A5E6QWW2"/>
<reference evidence="4 5" key="1">
    <citation type="submission" date="2019-09" db="EMBL/GenBank/DDBJ databases">
        <authorList>
            <person name="Chandra G."/>
            <person name="Truman W A."/>
        </authorList>
    </citation>
    <scope>NUCLEOTIDE SEQUENCE [LARGE SCALE GENOMIC DNA]</scope>
    <source>
        <strain evidence="4">PS631</strain>
    </source>
</reference>
<dbReference type="PROSITE" id="PS50943">
    <property type="entry name" value="HTH_CROC1"/>
    <property type="match status" value="1"/>
</dbReference>
<dbReference type="PANTHER" id="PTHR46797:SF23">
    <property type="entry name" value="HTH-TYPE TRANSCRIPTIONAL REGULATOR SUTR"/>
    <property type="match status" value="1"/>
</dbReference>
<dbReference type="InterPro" id="IPR014710">
    <property type="entry name" value="RmlC-like_jellyroll"/>
</dbReference>
<dbReference type="Gene3D" id="1.10.260.40">
    <property type="entry name" value="lambda repressor-like DNA-binding domains"/>
    <property type="match status" value="1"/>
</dbReference>
<protein>
    <submittedName>
        <fullName evidence="4">HTH-type transcriptional regulator SutR</fullName>
    </submittedName>
</protein>
<dbReference type="SMART" id="SM00530">
    <property type="entry name" value="HTH_XRE"/>
    <property type="match status" value="1"/>
</dbReference>
<gene>
    <name evidence="4" type="primary">sutR</name>
    <name evidence="4" type="ORF">PS631_01185</name>
</gene>
<dbReference type="EMBL" id="CABVHF010000002">
    <property type="protein sequence ID" value="VVM58863.1"/>
    <property type="molecule type" value="Genomic_DNA"/>
</dbReference>
<dbReference type="CDD" id="cd02209">
    <property type="entry name" value="cupin_XRE_C"/>
    <property type="match status" value="1"/>
</dbReference>
<keyword evidence="2" id="KW-0238">DNA-binding</keyword>
<evidence type="ECO:0000313" key="4">
    <source>
        <dbReference type="EMBL" id="VVM58863.1"/>
    </source>
</evidence>
<evidence type="ECO:0000256" key="2">
    <source>
        <dbReference type="ARBA" id="ARBA00023125"/>
    </source>
</evidence>
<dbReference type="Gene3D" id="2.60.120.10">
    <property type="entry name" value="Jelly Rolls"/>
    <property type="match status" value="1"/>
</dbReference>
<proteinExistence type="predicted"/>
<dbReference type="SUPFAM" id="SSF51182">
    <property type="entry name" value="RmlC-like cupins"/>
    <property type="match status" value="1"/>
</dbReference>
<sequence length="191" mass="20935">MSNIVHKSSTHRASVLQHVSQNIRQLRGAAGLSQSALAERSGVSRRMLVAIEGGEKNVSLTTLDLIAEALGVAFSQLIQAPEQRDPSRIEELAWAGEHPGSKALLLGSSPARREVELWEWTLAPGESYASEADAEGWSEQIYIAEGCLTLIIEGQAQQLATGQFHIFASNRRYAYRNDGELPVRFVRNVVI</sequence>
<dbReference type="InterPro" id="IPR010982">
    <property type="entry name" value="Lambda_DNA-bd_dom_sf"/>
</dbReference>
<keyword evidence="1" id="KW-0805">Transcription regulation</keyword>
<dbReference type="Proteomes" id="UP000399692">
    <property type="component" value="Unassembled WGS sequence"/>
</dbReference>
<accession>A0A5E6QWW2</accession>
<dbReference type="GO" id="GO:0003677">
    <property type="term" value="F:DNA binding"/>
    <property type="evidence" value="ECO:0007669"/>
    <property type="project" value="UniProtKB-KW"/>
</dbReference>
<dbReference type="InterPro" id="IPR001387">
    <property type="entry name" value="Cro/C1-type_HTH"/>
</dbReference>
<dbReference type="SUPFAM" id="SSF47413">
    <property type="entry name" value="lambda repressor-like DNA-binding domains"/>
    <property type="match status" value="1"/>
</dbReference>
<organism evidence="4 5">
    <name type="scientific">Pseudomonas fluorescens</name>
    <dbReference type="NCBI Taxonomy" id="294"/>
    <lineage>
        <taxon>Bacteria</taxon>
        <taxon>Pseudomonadati</taxon>
        <taxon>Pseudomonadota</taxon>
        <taxon>Gammaproteobacteria</taxon>
        <taxon>Pseudomonadales</taxon>
        <taxon>Pseudomonadaceae</taxon>
        <taxon>Pseudomonas</taxon>
    </lineage>
</organism>
<evidence type="ECO:0000313" key="5">
    <source>
        <dbReference type="Proteomes" id="UP000399692"/>
    </source>
</evidence>
<dbReference type="Pfam" id="PF01381">
    <property type="entry name" value="HTH_3"/>
    <property type="match status" value="1"/>
</dbReference>
<dbReference type="InterPro" id="IPR013096">
    <property type="entry name" value="Cupin_2"/>
</dbReference>
<dbReference type="Pfam" id="PF07883">
    <property type="entry name" value="Cupin_2"/>
    <property type="match status" value="1"/>
</dbReference>
<evidence type="ECO:0000256" key="3">
    <source>
        <dbReference type="ARBA" id="ARBA00023163"/>
    </source>
</evidence>
<dbReference type="GO" id="GO:0005829">
    <property type="term" value="C:cytosol"/>
    <property type="evidence" value="ECO:0007669"/>
    <property type="project" value="TreeGrafter"/>
</dbReference>
<name>A0A5E6QWW2_PSEFL</name>
<dbReference type="PANTHER" id="PTHR46797">
    <property type="entry name" value="HTH-TYPE TRANSCRIPTIONAL REGULATOR"/>
    <property type="match status" value="1"/>
</dbReference>
<keyword evidence="3" id="KW-0804">Transcription</keyword>
<dbReference type="InterPro" id="IPR011051">
    <property type="entry name" value="RmlC_Cupin_sf"/>
</dbReference>
<dbReference type="InterPro" id="IPR050807">
    <property type="entry name" value="TransReg_Diox_bact_type"/>
</dbReference>